<dbReference type="EMBL" id="CP002568">
    <property type="protein sequence ID" value="ADZ70065.1"/>
    <property type="molecule type" value="Genomic_DNA"/>
</dbReference>
<evidence type="ECO:0000313" key="9">
    <source>
        <dbReference type="EMBL" id="ADZ70065.1"/>
    </source>
</evidence>
<dbReference type="KEGG" id="pgv:SL003B_1637"/>
<dbReference type="PANTHER" id="PTHR43066:SF26">
    <property type="entry name" value="RHOMBOID PROTEASE GLPG"/>
    <property type="match status" value="1"/>
</dbReference>
<protein>
    <submittedName>
        <fullName evidence="9">Peptidase, S54 (Rhomboid) family, putative</fullName>
    </submittedName>
</protein>
<dbReference type="PANTHER" id="PTHR43066">
    <property type="entry name" value="RHOMBOID-RELATED PROTEIN"/>
    <property type="match status" value="1"/>
</dbReference>
<organism evidence="9 10">
    <name type="scientific">Polymorphum gilvum (strain LMG 25793 / CGMCC 1.9160 / SL003B-26A1)</name>
    <dbReference type="NCBI Taxonomy" id="991905"/>
    <lineage>
        <taxon>Bacteria</taxon>
        <taxon>Pseudomonadati</taxon>
        <taxon>Pseudomonadota</taxon>
        <taxon>Alphaproteobacteria</taxon>
        <taxon>Rhodobacterales</taxon>
        <taxon>Paracoccaceae</taxon>
        <taxon>Polymorphum</taxon>
    </lineage>
</organism>
<feature type="domain" description="Peptidase S54 rhomboid" evidence="8">
    <location>
        <begin position="205"/>
        <end position="247"/>
    </location>
</feature>
<dbReference type="Gene3D" id="1.20.1540.10">
    <property type="entry name" value="Rhomboid-like"/>
    <property type="match status" value="1"/>
</dbReference>
<dbReference type="GO" id="GO:0004252">
    <property type="term" value="F:serine-type endopeptidase activity"/>
    <property type="evidence" value="ECO:0007669"/>
    <property type="project" value="InterPro"/>
</dbReference>
<feature type="transmembrane region" description="Helical" evidence="7">
    <location>
        <begin position="25"/>
        <end position="45"/>
    </location>
</feature>
<dbReference type="InterPro" id="IPR022764">
    <property type="entry name" value="Peptidase_S54_rhomboid_dom"/>
</dbReference>
<keyword evidence="2" id="KW-1003">Cell membrane</keyword>
<keyword evidence="4 7" id="KW-0812">Transmembrane</keyword>
<dbReference type="SUPFAM" id="SSF144091">
    <property type="entry name" value="Rhomboid-like"/>
    <property type="match status" value="1"/>
</dbReference>
<evidence type="ECO:0000313" key="10">
    <source>
        <dbReference type="Proteomes" id="UP000008130"/>
    </source>
</evidence>
<keyword evidence="5 7" id="KW-1133">Transmembrane helix</keyword>
<dbReference type="Proteomes" id="UP000008130">
    <property type="component" value="Chromosome"/>
</dbReference>
<feature type="transmembrane region" description="Helical" evidence="7">
    <location>
        <begin position="149"/>
        <end position="171"/>
    </location>
</feature>
<comment type="subcellular location">
    <subcellularLocation>
        <location evidence="1">Membrane</location>
        <topology evidence="1">Multi-pass membrane protein</topology>
    </subcellularLocation>
</comment>
<dbReference type="InterPro" id="IPR035952">
    <property type="entry name" value="Rhomboid-like_sf"/>
</dbReference>
<dbReference type="AlphaFoldDB" id="F2J523"/>
<feature type="transmembrane region" description="Helical" evidence="7">
    <location>
        <begin position="204"/>
        <end position="226"/>
    </location>
</feature>
<evidence type="ECO:0000259" key="8">
    <source>
        <dbReference type="Pfam" id="PF01694"/>
    </source>
</evidence>
<accession>F2J523</accession>
<evidence type="ECO:0000256" key="5">
    <source>
        <dbReference type="ARBA" id="ARBA00022989"/>
    </source>
</evidence>
<evidence type="ECO:0000256" key="3">
    <source>
        <dbReference type="ARBA" id="ARBA00022519"/>
    </source>
</evidence>
<feature type="transmembrane region" description="Helical" evidence="7">
    <location>
        <begin position="90"/>
        <end position="111"/>
    </location>
</feature>
<feature type="domain" description="Peptidase S54 rhomboid" evidence="8">
    <location>
        <begin position="86"/>
        <end position="168"/>
    </location>
</feature>
<dbReference type="eggNOG" id="COG0705">
    <property type="taxonomic scope" value="Bacteria"/>
</dbReference>
<keyword evidence="3" id="KW-0997">Cell inner membrane</keyword>
<dbReference type="GO" id="GO:0016020">
    <property type="term" value="C:membrane"/>
    <property type="evidence" value="ECO:0007669"/>
    <property type="project" value="UniProtKB-SubCell"/>
</dbReference>
<evidence type="ECO:0000256" key="2">
    <source>
        <dbReference type="ARBA" id="ARBA00022475"/>
    </source>
</evidence>
<dbReference type="STRING" id="991905.SL003B_1637"/>
<evidence type="ECO:0000256" key="1">
    <source>
        <dbReference type="ARBA" id="ARBA00004141"/>
    </source>
</evidence>
<name>F2J523_POLGS</name>
<keyword evidence="6 7" id="KW-0472">Membrane</keyword>
<keyword evidence="10" id="KW-1185">Reference proteome</keyword>
<gene>
    <name evidence="9" type="ordered locus">SL003B_1637</name>
</gene>
<feature type="transmembrane region" description="Helical" evidence="7">
    <location>
        <begin position="123"/>
        <end position="143"/>
    </location>
</feature>
<feature type="transmembrane region" description="Helical" evidence="7">
    <location>
        <begin position="232"/>
        <end position="251"/>
    </location>
</feature>
<evidence type="ECO:0000256" key="4">
    <source>
        <dbReference type="ARBA" id="ARBA00022692"/>
    </source>
</evidence>
<evidence type="ECO:0000256" key="6">
    <source>
        <dbReference type="ARBA" id="ARBA00023136"/>
    </source>
</evidence>
<evidence type="ECO:0000256" key="7">
    <source>
        <dbReference type="SAM" id="Phobius"/>
    </source>
</evidence>
<dbReference type="HOGENOM" id="CLU_055068_5_0_5"/>
<dbReference type="PROSITE" id="PS50244">
    <property type="entry name" value="S5A_REDUCTASE"/>
    <property type="match status" value="1"/>
</dbReference>
<sequence>MGFLQHGHAMTDPSPFDLPERREPAFNVPAVVVALGAVLIAIHLVRYHVLSVPADNEVLVLFAFWPVRYVPEVLASGSAPGGLAADAWGFLSYAFLHGGTAHVLFNLLWMATFGSALARRFGTARFLAFSALCAIGGAAAHLATHFGEAVPMIGASAAVSGQMAGALRFVFELGGPLGAIRRTDPGAYRIPAVPLLRSLTNPQVFGFMAVWFGINLLFGLWSAPLTGEDASIAWQAHIGGFLAGLALFPLFDPVRRW</sequence>
<dbReference type="Pfam" id="PF01694">
    <property type="entry name" value="Rhomboid"/>
    <property type="match status" value="2"/>
</dbReference>
<proteinExistence type="predicted"/>
<reference evidence="9 10" key="1">
    <citation type="journal article" date="2011" name="J. Bacteriol.">
        <title>Complete genome sequence of Polymorphum gilvum SL003B-26A1T, a crude oil-degrading bacterium from oil-polluted saline soil.</title>
        <authorList>
            <person name="Li S.G."/>
            <person name="Tang Y.Q."/>
            <person name="Nie Y."/>
            <person name="Cai M."/>
            <person name="Wu X.L."/>
        </authorList>
    </citation>
    <scope>NUCLEOTIDE SEQUENCE [LARGE SCALE GENOMIC DNA]</scope>
    <source>
        <strain evidence="10">LMG 25793 / CGMCC 1.9160 / SL003B-26A1</strain>
    </source>
</reference>